<evidence type="ECO:0000313" key="3">
    <source>
        <dbReference type="EMBL" id="EZF48041.1"/>
    </source>
</evidence>
<proteinExistence type="predicted"/>
<accession>A0A022VPW8</accession>
<gene>
    <name evidence="3" type="ORF">H103_08238</name>
</gene>
<reference evidence="3" key="1">
    <citation type="submission" date="2014-02" db="EMBL/GenBank/DDBJ databases">
        <title>The Genome Sequence of Trichophyton rubrum (morphotype fischeri) CBS 288.86.</title>
        <authorList>
            <consortium name="The Broad Institute Genomics Platform"/>
            <person name="Cuomo C.A."/>
            <person name="White T.C."/>
            <person name="Graser Y."/>
            <person name="Martinez-Rossi N."/>
            <person name="Heitman J."/>
            <person name="Young S.K."/>
            <person name="Zeng Q."/>
            <person name="Gargeya S."/>
            <person name="Abouelleil A."/>
            <person name="Alvarado L."/>
            <person name="Chapman S.B."/>
            <person name="Gainer-Dewar J."/>
            <person name="Goldberg J."/>
            <person name="Griggs A."/>
            <person name="Gujja S."/>
            <person name="Hansen M."/>
            <person name="Howarth C."/>
            <person name="Imamovic A."/>
            <person name="Larimer J."/>
            <person name="Martinez D."/>
            <person name="Murphy C."/>
            <person name="Pearson M.D."/>
            <person name="Persinoti G."/>
            <person name="Poon T."/>
            <person name="Priest M."/>
            <person name="Roberts A.D."/>
            <person name="Saif S."/>
            <person name="Shea T.D."/>
            <person name="Sykes S.N."/>
            <person name="Wortman J."/>
            <person name="Nusbaum C."/>
            <person name="Birren B."/>
        </authorList>
    </citation>
    <scope>NUCLEOTIDE SEQUENCE [LARGE SCALE GENOMIC DNA]</scope>
    <source>
        <strain evidence="3">CBS 288.86</strain>
    </source>
</reference>
<dbReference type="EMBL" id="KK207936">
    <property type="protein sequence ID" value="EZF48041.1"/>
    <property type="molecule type" value="Genomic_DNA"/>
</dbReference>
<dbReference type="HOGENOM" id="CLU_1846530_0_0_1"/>
<feature type="signal peptide" evidence="2">
    <location>
        <begin position="1"/>
        <end position="17"/>
    </location>
</feature>
<name>A0A022VPW8_TRIRU</name>
<evidence type="ECO:0000256" key="1">
    <source>
        <dbReference type="SAM" id="MobiDB-lite"/>
    </source>
</evidence>
<dbReference type="Proteomes" id="UP000023758">
    <property type="component" value="Unassembled WGS sequence"/>
</dbReference>
<feature type="chain" id="PRO_5001510910" evidence="2">
    <location>
        <begin position="18"/>
        <end position="139"/>
    </location>
</feature>
<keyword evidence="2" id="KW-0732">Signal</keyword>
<sequence>MSLSAFLFLALGPSGEARVTWRLRVDGGWWLAMLCCQRREKEKSEDDEGRSPAGPCRLTEQANEEELKRRTRREQGYNYKKTDLEECREEEQKEDVCLSVCVPPPPAINVALTSASGPATLIIYSGLFSSLPASRYQPN</sequence>
<feature type="region of interest" description="Disordered" evidence="1">
    <location>
        <begin position="40"/>
        <end position="74"/>
    </location>
</feature>
<evidence type="ECO:0000256" key="2">
    <source>
        <dbReference type="SAM" id="SignalP"/>
    </source>
</evidence>
<protein>
    <submittedName>
        <fullName evidence="3">Uncharacterized protein</fullName>
    </submittedName>
</protein>
<organism evidence="3">
    <name type="scientific">Trichophyton rubrum CBS 288.86</name>
    <dbReference type="NCBI Taxonomy" id="1215330"/>
    <lineage>
        <taxon>Eukaryota</taxon>
        <taxon>Fungi</taxon>
        <taxon>Dikarya</taxon>
        <taxon>Ascomycota</taxon>
        <taxon>Pezizomycotina</taxon>
        <taxon>Eurotiomycetes</taxon>
        <taxon>Eurotiomycetidae</taxon>
        <taxon>Onygenales</taxon>
        <taxon>Arthrodermataceae</taxon>
        <taxon>Trichophyton</taxon>
    </lineage>
</organism>
<dbReference type="AlphaFoldDB" id="A0A022VPW8"/>